<evidence type="ECO:0000256" key="4">
    <source>
        <dbReference type="ARBA" id="ARBA00023125"/>
    </source>
</evidence>
<evidence type="ECO:0000256" key="6">
    <source>
        <dbReference type="ARBA" id="ARBA00023242"/>
    </source>
</evidence>
<keyword evidence="3" id="KW-0677">Repeat</keyword>
<dbReference type="InterPro" id="IPR003591">
    <property type="entry name" value="Leu-rich_rpt_typical-subtyp"/>
</dbReference>
<keyword evidence="6 7" id="KW-0539">Nucleus</keyword>
<dbReference type="InterPro" id="IPR032675">
    <property type="entry name" value="LRR_dom_sf"/>
</dbReference>
<dbReference type="InterPro" id="IPR052574">
    <property type="entry name" value="CDIRP"/>
</dbReference>
<proteinExistence type="inferred from homology"/>
<gene>
    <name evidence="10" type="ORF">WG66_5421</name>
</gene>
<protein>
    <recommendedName>
        <fullName evidence="9">Homeobox domain-containing protein</fullName>
    </recommendedName>
</protein>
<dbReference type="PROSITE" id="PS51450">
    <property type="entry name" value="LRR"/>
    <property type="match status" value="4"/>
</dbReference>
<feature type="region of interest" description="Disordered" evidence="8">
    <location>
        <begin position="1802"/>
        <end position="1849"/>
    </location>
</feature>
<dbReference type="Proteomes" id="UP000054988">
    <property type="component" value="Unassembled WGS sequence"/>
</dbReference>
<dbReference type="GO" id="GO:0006355">
    <property type="term" value="P:regulation of DNA-templated transcription"/>
    <property type="evidence" value="ECO:0007669"/>
    <property type="project" value="InterPro"/>
</dbReference>
<dbReference type="Pfam" id="PF05920">
    <property type="entry name" value="Homeobox_KN"/>
    <property type="match status" value="1"/>
</dbReference>
<dbReference type="PANTHER" id="PTHR47566">
    <property type="match status" value="1"/>
</dbReference>
<evidence type="ECO:0000259" key="9">
    <source>
        <dbReference type="PROSITE" id="PS50071"/>
    </source>
</evidence>
<feature type="region of interest" description="Disordered" evidence="8">
    <location>
        <begin position="1695"/>
        <end position="1755"/>
    </location>
</feature>
<dbReference type="SMART" id="SM00389">
    <property type="entry name" value="HOX"/>
    <property type="match status" value="1"/>
</dbReference>
<evidence type="ECO:0000256" key="1">
    <source>
        <dbReference type="ARBA" id="ARBA00005800"/>
    </source>
</evidence>
<dbReference type="GO" id="GO:0031028">
    <property type="term" value="P:septation initiation signaling"/>
    <property type="evidence" value="ECO:0007669"/>
    <property type="project" value="TreeGrafter"/>
</dbReference>
<feature type="compositionally biased region" description="Polar residues" evidence="8">
    <location>
        <begin position="933"/>
        <end position="942"/>
    </location>
</feature>
<name>A0A0W0G0F1_MONRR</name>
<sequence length="2072" mass="226635">MAASRPAWQTDELEDEWIEEDPSVAPDDDEEHNHGGDNDDNEDDYLNGTRSISFTAPLATTIHTIQDITDTNHSPVAGGTFLVHEQIHNAPLNLLPKTPGRNKKGNIKDFFSPMPLERMFEPPSPPPPSKEPPYIIPTTPSTDGDEILETDLPGMASFDGRKPSLNCQFTFSAPREREHWLTPNAMPQAESTPGHPNLPNTAPSTDPPLRLFQFQYDTFTRDHLSAMVDSIAVNAGPGSGTTNSPASLNNGLSRVSEITSANLNDDFSHLRSAKRVKLSPKSDFGDSGGDMAERVISVARPRIYGKEYVGASQSLMQQIKEARDFSTISTVVSVRDEREASISMSKREAVGSRPTSKHVNGICFSSQSTQPINVVLDSATSSLPTPTVQGKYSSSRFRQQAATLMAQLKDDMRGQKRIFSGESEYSAFTQPDTSNLAAGGGSDFSGLANALRQSDRRRISTRMNSSPNPSSPSRTRPRPDTTNSKQASLRQLGAGRPIATSTPTDAELSRRLSTLSIQNHDRQVSSSSSTSSQRATATIQYTHTGSALGPQAVPPPSYPSSSIRHATTDDLNRFVSSSTTASGTTTLTSGSVPSFVKHAGPTQIQKQIRTIAPSDVPSLPERMGNMMFDRVLMKWVKSAGEDYLPPGEVSEDPFGDIESLRDDSARSRSSATETTFEEEDESMAVVPHVELSRVEEHPESEDEEELELTSFETDDPSARVVDVMTGIADDRTTDSEEGQDELIAEVEDPDDFVEVRPEEETDEDDTVSVAPPPDANISLASNADPPSLPVVPHVNDPVPDTPNRPVPTASSSMSIRSALKAPSGTPRQSPRYRTPLHSSKHRRSVSFSDGKLDGPIRGLGRNSESDDEAAENTVQKDNTGVPSARSKRIADMMAALEVDSDSQSDSSPSKASSHASGGGRPEELKPLSKRQSHSQSQPSASVARSPRRVFSRSEAFKSPNRTNNASMKNANATFLTECSFGVTHDRLVQVLTDVEPFEPYWEEMLRVDLSGKNLESVVRLKEFCPSLIEVKMNNNILSWLSGVPGTVRTMAVAGNNLTGLTSYHHLLNLENLDISGNEVESLTQLSCLRHLRELKADGNKVASIDGLEKMDSLVKISLQGNAIRKIDLAACRWCVVPPYRASFISETIHSFIPASLRLATNFSGYRHRLEMLNLSQNRLESITEVATLSSLIALNLDNNSLSRVDFGGAMPRLRIFRASGNRLVTLNVAWVGNLRTLYLDNNALTRVERLERLAKLENLSVRNQTKGCHLVGRDTRDVRRLYLSGNALGQEFLSESCYNLVYLELAACRLTKLPDGLKELIPNVRVLNLNYNFLEDVRPLEGLARLTKLTIIGSRLKGTKAIIRLLQRMPDIEMLDLRMNPCTLGWYLPLLVKDVPGALQPSEKSKSNSSASAWQELDVKFRRDLPNESYIGRLAYRGLVMEACPRIRMLDGLEVTGKEREKAGKLLTELVWAGAWANWSGPGWVAAWGLFFLVLPLMINDPKHLARELNSYNVQQLEFALAHPKTGSIDYPASPAIIPDVDYDDRRMSSSNTSTTDTDSSRPDKRPLTPPDVQDSKRIRGEWDHSPSVEPSDLSKPPPDAVDNKVQLPSIFSTFEHDTHRPSDYRRASLPTLHSESRIRHSPYPPPSMRPSYTSSLATYTFPPVNEEEKSTANLSRPRLSTDVSFGVSPYDSPYPNTGISSGNSSNFSNYNSPSGDYQRPSGLSPYSADSESWNSSGSGIVRPSSTPGQLSSPAVKYDESLRHASFSAPTQAQMFAGSARISGHHDRRSAASTIKTEWSFPNQDYVLPPTGAPPYPASMPPSTSPTRSPQALPGSTLPDRPQRKRGKLPKETTDFLKAWLHRHSDHPYPSEEEKKQLCHATGLSMSQVSNWMINARRRILAPARPSTNPTTTAPFPPTGRSASLSGLIDPMARRASLPADTVQLYPPLSLQSLPPNRGPVEYMGSAGRPMLSHQHQMGSGLDYNASHGRNIGNIYPNAMPQQQSYMGSGVPLSAPPTMSNNPFAYPNTSPNPNGSYSRGPGQDQQYFSDGTGASHSNGPGSAPGSGYGTPQ</sequence>
<feature type="compositionally biased region" description="Polar residues" evidence="8">
    <location>
        <begin position="1728"/>
        <end position="1753"/>
    </location>
</feature>
<dbReference type="SMART" id="SM00365">
    <property type="entry name" value="LRR_SD22"/>
    <property type="match status" value="5"/>
</dbReference>
<dbReference type="CDD" id="cd00086">
    <property type="entry name" value="homeodomain"/>
    <property type="match status" value="1"/>
</dbReference>
<organism evidence="10 11">
    <name type="scientific">Moniliophthora roreri</name>
    <name type="common">Frosty pod rot fungus</name>
    <name type="synonym">Monilia roreri</name>
    <dbReference type="NCBI Taxonomy" id="221103"/>
    <lineage>
        <taxon>Eukaryota</taxon>
        <taxon>Fungi</taxon>
        <taxon>Dikarya</taxon>
        <taxon>Basidiomycota</taxon>
        <taxon>Agaricomycotina</taxon>
        <taxon>Agaricomycetes</taxon>
        <taxon>Agaricomycetidae</taxon>
        <taxon>Agaricales</taxon>
        <taxon>Marasmiineae</taxon>
        <taxon>Marasmiaceae</taxon>
        <taxon>Moniliophthora</taxon>
    </lineage>
</organism>
<feature type="compositionally biased region" description="Low complexity" evidence="8">
    <location>
        <begin position="461"/>
        <end position="484"/>
    </location>
</feature>
<dbReference type="EMBL" id="LATX01001400">
    <property type="protein sequence ID" value="KTB42002.1"/>
    <property type="molecule type" value="Genomic_DNA"/>
</dbReference>
<comment type="caution">
    <text evidence="10">The sequence shown here is derived from an EMBL/GenBank/DDBJ whole genome shotgun (WGS) entry which is preliminary data.</text>
</comment>
<feature type="region of interest" description="Disordered" evidence="8">
    <location>
        <begin position="644"/>
        <end position="968"/>
    </location>
</feature>
<evidence type="ECO:0000256" key="7">
    <source>
        <dbReference type="PROSITE-ProRule" id="PRU00108"/>
    </source>
</evidence>
<feature type="compositionally biased region" description="Pro residues" evidence="8">
    <location>
        <begin position="1811"/>
        <end position="1824"/>
    </location>
</feature>
<dbReference type="GO" id="GO:1902412">
    <property type="term" value="P:regulation of mitotic cytokinesis"/>
    <property type="evidence" value="ECO:0007669"/>
    <property type="project" value="TreeGrafter"/>
</dbReference>
<feature type="domain" description="Homeobox" evidence="9">
    <location>
        <begin position="1840"/>
        <end position="1903"/>
    </location>
</feature>
<dbReference type="InterPro" id="IPR009057">
    <property type="entry name" value="Homeodomain-like_sf"/>
</dbReference>
<feature type="region of interest" description="Disordered" evidence="8">
    <location>
        <begin position="576"/>
        <end position="602"/>
    </location>
</feature>
<dbReference type="GO" id="GO:0003677">
    <property type="term" value="F:DNA binding"/>
    <property type="evidence" value="ECO:0007669"/>
    <property type="project" value="UniProtKB-UniRule"/>
</dbReference>
<evidence type="ECO:0000256" key="8">
    <source>
        <dbReference type="SAM" id="MobiDB-lite"/>
    </source>
</evidence>
<dbReference type="SUPFAM" id="SSF52058">
    <property type="entry name" value="L domain-like"/>
    <property type="match status" value="2"/>
</dbReference>
<feature type="DNA-binding region" description="Homeobox" evidence="7">
    <location>
        <begin position="1842"/>
        <end position="1904"/>
    </location>
</feature>
<reference evidence="10 11" key="1">
    <citation type="submission" date="2015-12" db="EMBL/GenBank/DDBJ databases">
        <title>Draft genome sequence of Moniliophthora roreri, the causal agent of frosty pod rot of cacao.</title>
        <authorList>
            <person name="Aime M.C."/>
            <person name="Diaz-Valderrama J.R."/>
            <person name="Kijpornyongpan T."/>
            <person name="Phillips-Mora W."/>
        </authorList>
    </citation>
    <scope>NUCLEOTIDE SEQUENCE [LARGE SCALE GENOMIC DNA]</scope>
    <source>
        <strain evidence="10 11">MCA 2952</strain>
    </source>
</reference>
<keyword evidence="4 7" id="KW-0238">DNA-binding</keyword>
<feature type="compositionally biased region" description="Polar residues" evidence="8">
    <location>
        <begin position="959"/>
        <end position="968"/>
    </location>
</feature>
<feature type="region of interest" description="Disordered" evidence="8">
    <location>
        <begin position="1"/>
        <end position="48"/>
    </location>
</feature>
<comment type="subcellular location">
    <subcellularLocation>
        <location evidence="7">Nucleus</location>
    </subcellularLocation>
</comment>
<feature type="compositionally biased region" description="Low complexity" evidence="8">
    <location>
        <begin position="901"/>
        <end position="915"/>
    </location>
</feature>
<dbReference type="SUPFAM" id="SSF46689">
    <property type="entry name" value="Homeodomain-like"/>
    <property type="match status" value="1"/>
</dbReference>
<feature type="compositionally biased region" description="Low complexity" evidence="8">
    <location>
        <begin position="1549"/>
        <end position="1558"/>
    </location>
</feature>
<evidence type="ECO:0000313" key="11">
    <source>
        <dbReference type="Proteomes" id="UP000054988"/>
    </source>
</evidence>
<dbReference type="SMART" id="SM00369">
    <property type="entry name" value="LRR_TYP"/>
    <property type="match status" value="5"/>
</dbReference>
<dbReference type="InterPro" id="IPR001611">
    <property type="entry name" value="Leu-rich_rpt"/>
</dbReference>
<evidence type="ECO:0000256" key="3">
    <source>
        <dbReference type="ARBA" id="ARBA00022737"/>
    </source>
</evidence>
<feature type="compositionally biased region" description="Acidic residues" evidence="8">
    <location>
        <begin position="698"/>
        <end position="715"/>
    </location>
</feature>
<dbReference type="InterPro" id="IPR008422">
    <property type="entry name" value="KN_HD"/>
</dbReference>
<accession>A0A0W0G0F1</accession>
<dbReference type="GO" id="GO:0005634">
    <property type="term" value="C:nucleus"/>
    <property type="evidence" value="ECO:0007669"/>
    <property type="project" value="UniProtKB-SubCell"/>
</dbReference>
<dbReference type="GO" id="GO:0061499">
    <property type="term" value="C:outer plaque of mitotic spindle pole body"/>
    <property type="evidence" value="ECO:0007669"/>
    <property type="project" value="TreeGrafter"/>
</dbReference>
<feature type="compositionally biased region" description="Polar residues" evidence="8">
    <location>
        <begin position="872"/>
        <end position="881"/>
    </location>
</feature>
<evidence type="ECO:0000313" key="10">
    <source>
        <dbReference type="EMBL" id="KTB42002.1"/>
    </source>
</evidence>
<dbReference type="GO" id="GO:0035591">
    <property type="term" value="F:signaling adaptor activity"/>
    <property type="evidence" value="ECO:0007669"/>
    <property type="project" value="TreeGrafter"/>
</dbReference>
<dbReference type="InterPro" id="IPR001356">
    <property type="entry name" value="HD"/>
</dbReference>
<feature type="compositionally biased region" description="Acidic residues" evidence="8">
    <location>
        <begin position="11"/>
        <end position="30"/>
    </location>
</feature>
<comment type="similarity">
    <text evidence="1">Belongs to the TALE/M-ATYP homeobox family.</text>
</comment>
<feature type="compositionally biased region" description="Basic and acidic residues" evidence="8">
    <location>
        <begin position="1615"/>
        <end position="1627"/>
    </location>
</feature>
<keyword evidence="5 7" id="KW-0371">Homeobox</keyword>
<dbReference type="eggNOG" id="KOG0531">
    <property type="taxonomic scope" value="Eukaryota"/>
</dbReference>
<feature type="compositionally biased region" description="Low complexity" evidence="8">
    <location>
        <begin position="1697"/>
        <end position="1716"/>
    </location>
</feature>
<feature type="compositionally biased region" description="Gly residues" evidence="8">
    <location>
        <begin position="2062"/>
        <end position="2072"/>
    </location>
</feature>
<dbReference type="PROSITE" id="PS50071">
    <property type="entry name" value="HOMEOBOX_2"/>
    <property type="match status" value="1"/>
</dbReference>
<evidence type="ECO:0000256" key="2">
    <source>
        <dbReference type="ARBA" id="ARBA00022614"/>
    </source>
</evidence>
<feature type="region of interest" description="Disordered" evidence="8">
    <location>
        <begin position="1540"/>
        <end position="1656"/>
    </location>
</feature>
<dbReference type="PANTHER" id="PTHR47566:SF1">
    <property type="entry name" value="PROTEIN NUD1"/>
    <property type="match status" value="1"/>
</dbReference>
<feature type="compositionally biased region" description="Polar residues" evidence="8">
    <location>
        <begin position="533"/>
        <end position="545"/>
    </location>
</feature>
<feature type="compositionally biased region" description="Basic and acidic residues" evidence="8">
    <location>
        <begin position="1574"/>
        <end position="1587"/>
    </location>
</feature>
<feature type="region of interest" description="Disordered" evidence="8">
    <location>
        <begin position="453"/>
        <end position="564"/>
    </location>
</feature>
<feature type="region of interest" description="Disordered" evidence="8">
    <location>
        <begin position="185"/>
        <end position="206"/>
    </location>
</feature>
<feature type="region of interest" description="Disordered" evidence="8">
    <location>
        <begin position="1994"/>
        <end position="2072"/>
    </location>
</feature>
<feature type="compositionally biased region" description="Acidic residues" evidence="8">
    <location>
        <begin position="735"/>
        <end position="752"/>
    </location>
</feature>
<evidence type="ECO:0000256" key="5">
    <source>
        <dbReference type="ARBA" id="ARBA00023155"/>
    </source>
</evidence>
<feature type="compositionally biased region" description="Low complexity" evidence="8">
    <location>
        <begin position="576"/>
        <end position="591"/>
    </location>
</feature>
<dbReference type="Gene3D" id="1.10.10.60">
    <property type="entry name" value="Homeodomain-like"/>
    <property type="match status" value="1"/>
</dbReference>
<dbReference type="Gene3D" id="3.80.10.10">
    <property type="entry name" value="Ribonuclease Inhibitor"/>
    <property type="match status" value="3"/>
</dbReference>
<keyword evidence="2" id="KW-0433">Leucine-rich repeat</keyword>
<feature type="compositionally biased region" description="Polar residues" evidence="8">
    <location>
        <begin position="2017"/>
        <end position="2060"/>
    </location>
</feature>